<feature type="chain" id="PRO_5006867954" evidence="2">
    <location>
        <begin position="18"/>
        <end position="81"/>
    </location>
</feature>
<dbReference type="OrthoDB" id="10468440at2759"/>
<proteinExistence type="predicted"/>
<dbReference type="EMBL" id="JYDL01000140">
    <property type="protein sequence ID" value="KRX15106.1"/>
    <property type="molecule type" value="Genomic_DNA"/>
</dbReference>
<reference evidence="3 4" key="1">
    <citation type="submission" date="2015-01" db="EMBL/GenBank/DDBJ databases">
        <title>Evolution of Trichinella species and genotypes.</title>
        <authorList>
            <person name="Korhonen P.K."/>
            <person name="Edoardo P."/>
            <person name="Giuseppe L.R."/>
            <person name="Gasser R.B."/>
        </authorList>
    </citation>
    <scope>NUCLEOTIDE SEQUENCE [LARGE SCALE GENOMIC DNA]</scope>
    <source>
        <strain evidence="3">ISS37</strain>
    </source>
</reference>
<evidence type="ECO:0000256" key="2">
    <source>
        <dbReference type="SAM" id="SignalP"/>
    </source>
</evidence>
<organism evidence="3 4">
    <name type="scientific">Trichinella nelsoni</name>
    <dbReference type="NCBI Taxonomy" id="6336"/>
    <lineage>
        <taxon>Eukaryota</taxon>
        <taxon>Metazoa</taxon>
        <taxon>Ecdysozoa</taxon>
        <taxon>Nematoda</taxon>
        <taxon>Enoplea</taxon>
        <taxon>Dorylaimia</taxon>
        <taxon>Trichinellida</taxon>
        <taxon>Trichinellidae</taxon>
        <taxon>Trichinella</taxon>
    </lineage>
</organism>
<feature type="compositionally biased region" description="Polar residues" evidence="1">
    <location>
        <begin position="57"/>
        <end position="67"/>
    </location>
</feature>
<keyword evidence="2" id="KW-0732">Signal</keyword>
<evidence type="ECO:0000313" key="3">
    <source>
        <dbReference type="EMBL" id="KRX15106.1"/>
    </source>
</evidence>
<evidence type="ECO:0000313" key="4">
    <source>
        <dbReference type="Proteomes" id="UP000054630"/>
    </source>
</evidence>
<feature type="region of interest" description="Disordered" evidence="1">
    <location>
        <begin position="46"/>
        <end position="81"/>
    </location>
</feature>
<dbReference type="AlphaFoldDB" id="A0A0V0RKZ5"/>
<comment type="caution">
    <text evidence="3">The sequence shown here is derived from an EMBL/GenBank/DDBJ whole genome shotgun (WGS) entry which is preliminary data.</text>
</comment>
<dbReference type="Proteomes" id="UP000054630">
    <property type="component" value="Unassembled WGS sequence"/>
</dbReference>
<gene>
    <name evidence="3" type="ORF">T07_1451</name>
</gene>
<feature type="signal peptide" evidence="2">
    <location>
        <begin position="1"/>
        <end position="17"/>
    </location>
</feature>
<evidence type="ECO:0000256" key="1">
    <source>
        <dbReference type="SAM" id="MobiDB-lite"/>
    </source>
</evidence>
<sequence length="81" mass="8893">MVGWLVGWLAQMLLSNAKDNIAYDDEQLANKSRYVLECPDCVGQWSRSKTGGAGDQPGQTRPNQTRASLRGQAEQRDPAVS</sequence>
<accession>A0A0V0RKZ5</accession>
<name>A0A0V0RKZ5_9BILA</name>
<keyword evidence="4" id="KW-1185">Reference proteome</keyword>
<protein>
    <submittedName>
        <fullName evidence="3">Uncharacterized protein</fullName>
    </submittedName>
</protein>